<comment type="caution">
    <text evidence="2">The sequence shown here is derived from an EMBL/GenBank/DDBJ whole genome shotgun (WGS) entry which is preliminary data.</text>
</comment>
<evidence type="ECO:0000313" key="2">
    <source>
        <dbReference type="EMBL" id="KAJ6797945.1"/>
    </source>
</evidence>
<dbReference type="EMBL" id="JANAVB010040619">
    <property type="protein sequence ID" value="KAJ6797945.1"/>
    <property type="molecule type" value="Genomic_DNA"/>
</dbReference>
<protein>
    <submittedName>
        <fullName evidence="2">Splicing factor PWI domain-containing protein</fullName>
    </submittedName>
</protein>
<accession>A0AAX6E1Y3</accession>
<sequence length="48" mass="4985">MCQLRARISGLFAPSCLSGSPPESRSPRQDPHAALRETPPAPCALPGG</sequence>
<proteinExistence type="predicted"/>
<keyword evidence="3" id="KW-1185">Reference proteome</keyword>
<gene>
    <name evidence="2" type="ORF">M6B38_215160</name>
</gene>
<reference evidence="2" key="1">
    <citation type="journal article" date="2023" name="GigaByte">
        <title>Genome assembly of the bearded iris, Iris pallida Lam.</title>
        <authorList>
            <person name="Bruccoleri R.E."/>
            <person name="Oakeley E.J."/>
            <person name="Faust A.M.E."/>
            <person name="Altorfer M."/>
            <person name="Dessus-Babus S."/>
            <person name="Burckhardt D."/>
            <person name="Oertli M."/>
            <person name="Naumann U."/>
            <person name="Petersen F."/>
            <person name="Wong J."/>
        </authorList>
    </citation>
    <scope>NUCLEOTIDE SEQUENCE</scope>
    <source>
        <strain evidence="2">GSM-AAB239-AS_SAM_17_03QT</strain>
    </source>
</reference>
<dbReference type="AlphaFoldDB" id="A0AAX6E1Y3"/>
<feature type="compositionally biased region" description="Pro residues" evidence="1">
    <location>
        <begin position="39"/>
        <end position="48"/>
    </location>
</feature>
<feature type="compositionally biased region" description="Basic and acidic residues" evidence="1">
    <location>
        <begin position="25"/>
        <end position="35"/>
    </location>
</feature>
<evidence type="ECO:0000313" key="3">
    <source>
        <dbReference type="Proteomes" id="UP001140949"/>
    </source>
</evidence>
<dbReference type="Proteomes" id="UP001140949">
    <property type="component" value="Unassembled WGS sequence"/>
</dbReference>
<evidence type="ECO:0000256" key="1">
    <source>
        <dbReference type="SAM" id="MobiDB-lite"/>
    </source>
</evidence>
<name>A0AAX6E1Y3_IRIPA</name>
<organism evidence="2 3">
    <name type="scientific">Iris pallida</name>
    <name type="common">Sweet iris</name>
    <dbReference type="NCBI Taxonomy" id="29817"/>
    <lineage>
        <taxon>Eukaryota</taxon>
        <taxon>Viridiplantae</taxon>
        <taxon>Streptophyta</taxon>
        <taxon>Embryophyta</taxon>
        <taxon>Tracheophyta</taxon>
        <taxon>Spermatophyta</taxon>
        <taxon>Magnoliopsida</taxon>
        <taxon>Liliopsida</taxon>
        <taxon>Asparagales</taxon>
        <taxon>Iridaceae</taxon>
        <taxon>Iridoideae</taxon>
        <taxon>Irideae</taxon>
        <taxon>Iris</taxon>
    </lineage>
</organism>
<feature type="region of interest" description="Disordered" evidence="1">
    <location>
        <begin position="13"/>
        <end position="48"/>
    </location>
</feature>
<reference evidence="2" key="2">
    <citation type="submission" date="2023-04" db="EMBL/GenBank/DDBJ databases">
        <authorList>
            <person name="Bruccoleri R.E."/>
            <person name="Oakeley E.J."/>
            <person name="Faust A.-M."/>
            <person name="Dessus-Babus S."/>
            <person name="Altorfer M."/>
            <person name="Burckhardt D."/>
            <person name="Oertli M."/>
            <person name="Naumann U."/>
            <person name="Petersen F."/>
            <person name="Wong J."/>
        </authorList>
    </citation>
    <scope>NUCLEOTIDE SEQUENCE</scope>
    <source>
        <strain evidence="2">GSM-AAB239-AS_SAM_17_03QT</strain>
        <tissue evidence="2">Leaf</tissue>
    </source>
</reference>